<dbReference type="InterPro" id="IPR006054">
    <property type="entry name" value="DnaQ"/>
</dbReference>
<dbReference type="FunFam" id="3.30.420.10:FF:000045">
    <property type="entry name" value="3'-5' exonuclease DinG"/>
    <property type="match status" value="1"/>
</dbReference>
<evidence type="ECO:0000256" key="2">
    <source>
        <dbReference type="ARBA" id="ARBA00025483"/>
    </source>
</evidence>
<dbReference type="Pfam" id="PF00929">
    <property type="entry name" value="RNase_T"/>
    <property type="match status" value="1"/>
</dbReference>
<dbReference type="GO" id="GO:0003887">
    <property type="term" value="F:DNA-directed DNA polymerase activity"/>
    <property type="evidence" value="ECO:0007669"/>
    <property type="project" value="UniProtKB-EC"/>
</dbReference>
<dbReference type="AlphaFoldDB" id="A0A1N6ZIU6"/>
<evidence type="ECO:0000313" key="6">
    <source>
        <dbReference type="EMBL" id="SIR26641.1"/>
    </source>
</evidence>
<dbReference type="Gene3D" id="3.40.1440.10">
    <property type="entry name" value="GIY-YIG endonuclease"/>
    <property type="match status" value="1"/>
</dbReference>
<dbReference type="Gene3D" id="3.30.420.10">
    <property type="entry name" value="Ribonuclease H-like superfamily/Ribonuclease H"/>
    <property type="match status" value="1"/>
</dbReference>
<gene>
    <name evidence="6" type="ORF">SAMN05421829_11225</name>
</gene>
<feature type="domain" description="GIY-YIG" evidence="5">
    <location>
        <begin position="215"/>
        <end position="292"/>
    </location>
</feature>
<name>A0A1N6ZIU6_9RHOO</name>
<dbReference type="SUPFAM" id="SSF82771">
    <property type="entry name" value="GIY-YIG endonuclease"/>
    <property type="match status" value="1"/>
</dbReference>
<dbReference type="PANTHER" id="PTHR30231:SF37">
    <property type="entry name" value="EXODEOXYRIBONUCLEASE 10"/>
    <property type="match status" value="1"/>
</dbReference>
<comment type="catalytic activity">
    <reaction evidence="4">
        <text>DNA(n) + a 2'-deoxyribonucleoside 5'-triphosphate = DNA(n+1) + diphosphate</text>
        <dbReference type="Rhea" id="RHEA:22508"/>
        <dbReference type="Rhea" id="RHEA-COMP:17339"/>
        <dbReference type="Rhea" id="RHEA-COMP:17340"/>
        <dbReference type="ChEBI" id="CHEBI:33019"/>
        <dbReference type="ChEBI" id="CHEBI:61560"/>
        <dbReference type="ChEBI" id="CHEBI:173112"/>
        <dbReference type="EC" id="2.7.7.7"/>
    </reaction>
</comment>
<comment type="function">
    <text evidence="2">DNA polymerase III is a complex, multichain enzyme responsible for most of the replicative synthesis in bacteria. The epsilon subunit contain the editing function and is a proofreading 3'-5' exonuclease.</text>
</comment>
<dbReference type="PANTHER" id="PTHR30231">
    <property type="entry name" value="DNA POLYMERASE III SUBUNIT EPSILON"/>
    <property type="match status" value="1"/>
</dbReference>
<dbReference type="STRING" id="34027.SAMN05421829_11225"/>
<reference evidence="7" key="1">
    <citation type="submission" date="2017-01" db="EMBL/GenBank/DDBJ databases">
        <authorList>
            <person name="Varghese N."/>
            <person name="Submissions S."/>
        </authorList>
    </citation>
    <scope>NUCLEOTIDE SEQUENCE [LARGE SCALE GENOMIC DNA]</scope>
    <source>
        <strain evidence="7">ATCC 51758</strain>
    </source>
</reference>
<dbReference type="InterPro" id="IPR012337">
    <property type="entry name" value="RNaseH-like_sf"/>
</dbReference>
<comment type="subunit">
    <text evidence="3">DNA polymerase III contains a core (composed of alpha, epsilon and theta chains) that associates with a tau subunit. This core dimerizes to form the POLIII' complex. PolIII' associates with the gamma complex (composed of gamma, delta, delta', psi and chi chains) and with the beta chain to form the complete DNA polymerase III complex.</text>
</comment>
<dbReference type="InterPro" id="IPR035901">
    <property type="entry name" value="GIY-YIG_endonuc_sf"/>
</dbReference>
<evidence type="ECO:0000256" key="3">
    <source>
        <dbReference type="ARBA" id="ARBA00026073"/>
    </source>
</evidence>
<dbReference type="CDD" id="cd06127">
    <property type="entry name" value="DEDDh"/>
    <property type="match status" value="1"/>
</dbReference>
<evidence type="ECO:0000256" key="1">
    <source>
        <dbReference type="ARBA" id="ARBA00012417"/>
    </source>
</evidence>
<dbReference type="InterPro" id="IPR036397">
    <property type="entry name" value="RNaseH_sf"/>
</dbReference>
<dbReference type="PROSITE" id="PS50164">
    <property type="entry name" value="GIY_YIG"/>
    <property type="match status" value="1"/>
</dbReference>
<accession>A0A1N6ZIU6</accession>
<proteinExistence type="predicted"/>
<dbReference type="GO" id="GO:0006289">
    <property type="term" value="P:nucleotide-excision repair"/>
    <property type="evidence" value="ECO:0007669"/>
    <property type="project" value="InterPro"/>
</dbReference>
<dbReference type="CDD" id="cd10434">
    <property type="entry name" value="GIY-YIG_UvrC_Cho"/>
    <property type="match status" value="1"/>
</dbReference>
<keyword evidence="7" id="KW-1185">Reference proteome</keyword>
<dbReference type="GO" id="GO:0045004">
    <property type="term" value="P:DNA replication proofreading"/>
    <property type="evidence" value="ECO:0007669"/>
    <property type="project" value="TreeGrafter"/>
</dbReference>
<dbReference type="Proteomes" id="UP000186819">
    <property type="component" value="Unassembled WGS sequence"/>
</dbReference>
<dbReference type="GO" id="GO:0008408">
    <property type="term" value="F:3'-5' exonuclease activity"/>
    <property type="evidence" value="ECO:0007669"/>
    <property type="project" value="TreeGrafter"/>
</dbReference>
<dbReference type="SUPFAM" id="SSF53098">
    <property type="entry name" value="Ribonuclease H-like"/>
    <property type="match status" value="1"/>
</dbReference>
<evidence type="ECO:0000313" key="7">
    <source>
        <dbReference type="Proteomes" id="UP000186819"/>
    </source>
</evidence>
<sequence length="481" mass="53235">MRPVLRESALSLACVSLPDSLVLIDVETTGANPLRDRVTEIAVLRIERGELVERWETLVNPECPIPPLIQRLVGITDAMVADAPTFAAVADEVRARLGGAVFVAHNARFDYGFIRSEFARIEQTFDAPVLCTVKLSRALYPEHHRHGLDALIERHGFTCGARHRAMGDTEVLWQFARLVTDSFAPDVLARAVERAMKRPARAAELPEGVLEGLPESPGLYYLYGDNDQLLYLGRSACLRARVMEHFAPGVKGKDAELAQRVRRVDWEECAGELTATLRETEFLRRRCPQYNRAAGGPDVFGLQYVPGRKRPPILERVPLAGSDPAAWGDVHGTFRTKKEADNLLRELAQAYQLCLRRLGLEAGKDGPCSAHAAKRCAGVCAGKESIAAHDERLLGALGAVKLRPWPWAGAVIIAERCPHSGSEAWHVFDRWCLLGSADSAQALEALRAEQPPRRFDMDIYRILVRWLAADGNRDRVTPLAA</sequence>
<evidence type="ECO:0000259" key="5">
    <source>
        <dbReference type="PROSITE" id="PS50164"/>
    </source>
</evidence>
<dbReference type="GO" id="GO:0005829">
    <property type="term" value="C:cytosol"/>
    <property type="evidence" value="ECO:0007669"/>
    <property type="project" value="TreeGrafter"/>
</dbReference>
<dbReference type="NCBIfam" id="TIGR00573">
    <property type="entry name" value="dnaq"/>
    <property type="match status" value="1"/>
</dbReference>
<dbReference type="GO" id="GO:0003677">
    <property type="term" value="F:DNA binding"/>
    <property type="evidence" value="ECO:0007669"/>
    <property type="project" value="InterPro"/>
</dbReference>
<dbReference type="EMBL" id="FTMD01000012">
    <property type="protein sequence ID" value="SIR26641.1"/>
    <property type="molecule type" value="Genomic_DNA"/>
</dbReference>
<dbReference type="InterPro" id="IPR047296">
    <property type="entry name" value="GIY-YIG_UvrC_Cho"/>
</dbReference>
<dbReference type="EC" id="2.7.7.7" evidence="1"/>
<dbReference type="InterPro" id="IPR000305">
    <property type="entry name" value="GIY-YIG_endonuc"/>
</dbReference>
<organism evidence="6 7">
    <name type="scientific">Aromatoleum tolulyticum</name>
    <dbReference type="NCBI Taxonomy" id="34027"/>
    <lineage>
        <taxon>Bacteria</taxon>
        <taxon>Pseudomonadati</taxon>
        <taxon>Pseudomonadota</taxon>
        <taxon>Betaproteobacteria</taxon>
        <taxon>Rhodocyclales</taxon>
        <taxon>Rhodocyclaceae</taxon>
        <taxon>Aromatoleum</taxon>
    </lineage>
</organism>
<dbReference type="InterPro" id="IPR013520">
    <property type="entry name" value="Ribonucl_H"/>
</dbReference>
<evidence type="ECO:0000256" key="4">
    <source>
        <dbReference type="ARBA" id="ARBA00049244"/>
    </source>
</evidence>
<dbReference type="SMART" id="SM00479">
    <property type="entry name" value="EXOIII"/>
    <property type="match status" value="1"/>
</dbReference>
<dbReference type="SMART" id="SM00465">
    <property type="entry name" value="GIYc"/>
    <property type="match status" value="1"/>
</dbReference>
<protein>
    <recommendedName>
        <fullName evidence="1">DNA-directed DNA polymerase</fullName>
        <ecNumber evidence="1">2.7.7.7</ecNumber>
    </recommendedName>
</protein>